<accession>A0ABD2XSX1</accession>
<keyword evidence="2" id="KW-1185">Reference proteome</keyword>
<proteinExistence type="predicted"/>
<comment type="caution">
    <text evidence="1">The sequence shown here is derived from an EMBL/GenBank/DDBJ whole genome shotgun (WGS) entry which is preliminary data.</text>
</comment>
<name>A0ABD2XSX1_9GENT</name>
<evidence type="ECO:0000313" key="2">
    <source>
        <dbReference type="Proteomes" id="UP001630127"/>
    </source>
</evidence>
<protein>
    <submittedName>
        <fullName evidence="1">Uncharacterized protein</fullName>
    </submittedName>
</protein>
<evidence type="ECO:0000313" key="1">
    <source>
        <dbReference type="EMBL" id="KAL3498336.1"/>
    </source>
</evidence>
<organism evidence="1 2">
    <name type="scientific">Cinchona calisaya</name>
    <dbReference type="NCBI Taxonomy" id="153742"/>
    <lineage>
        <taxon>Eukaryota</taxon>
        <taxon>Viridiplantae</taxon>
        <taxon>Streptophyta</taxon>
        <taxon>Embryophyta</taxon>
        <taxon>Tracheophyta</taxon>
        <taxon>Spermatophyta</taxon>
        <taxon>Magnoliopsida</taxon>
        <taxon>eudicotyledons</taxon>
        <taxon>Gunneridae</taxon>
        <taxon>Pentapetalae</taxon>
        <taxon>asterids</taxon>
        <taxon>lamiids</taxon>
        <taxon>Gentianales</taxon>
        <taxon>Rubiaceae</taxon>
        <taxon>Cinchonoideae</taxon>
        <taxon>Cinchoneae</taxon>
        <taxon>Cinchona</taxon>
    </lineage>
</organism>
<dbReference type="AlphaFoldDB" id="A0ABD2XSX1"/>
<reference evidence="1 2" key="1">
    <citation type="submission" date="2024-11" db="EMBL/GenBank/DDBJ databases">
        <title>A near-complete genome assembly of Cinchona calisaya.</title>
        <authorList>
            <person name="Lian D.C."/>
            <person name="Zhao X.W."/>
            <person name="Wei L."/>
        </authorList>
    </citation>
    <scope>NUCLEOTIDE SEQUENCE [LARGE SCALE GENOMIC DNA]</scope>
    <source>
        <tissue evidence="1">Nenye</tissue>
    </source>
</reference>
<dbReference type="Proteomes" id="UP001630127">
    <property type="component" value="Unassembled WGS sequence"/>
</dbReference>
<gene>
    <name evidence="1" type="ORF">ACH5RR_041068</name>
</gene>
<dbReference type="EMBL" id="JBJUIK010000017">
    <property type="protein sequence ID" value="KAL3498336.1"/>
    <property type="molecule type" value="Genomic_DNA"/>
</dbReference>
<sequence>MLAAGQESIDTIAAAQEIFVEAKIVESKHQGFATTRVEETEAAAALGFAGAAALKYNLVGGVAAQNLVVTSVAAQLDASFKDATARGGAEVTAAAGDSPLAVDTTIDKDESPHHDVVAIGKNSAATACRDEERMAVSAQASAEASVAPKVDDDDATILLSHCSNPK</sequence>